<feature type="compositionally biased region" description="Polar residues" evidence="1">
    <location>
        <begin position="226"/>
        <end position="236"/>
    </location>
</feature>
<sequence length="285" mass="32246">MMYFRINIIDLENEVPQGRKLHSPSNNRGLSLDKQSVQSLCGAKEREIEREEARLKGQVSRRVHRNTFRKLLSHCSLLTTLLYPWAEDEEIVNPAFRPRADDGEGSRSKQSAMKQDTTHSRKLPRHFTTTYPDTPIITNPRSPAPTPHHNANTKQTPPRQTDIQAPTSTSTSTLYTPFQAKSLNEDDLGGAHDIEAVNPSLNTSKTVDSHKTTHTQRNLGEELQSQDDGSATSSSKSFRDAIRCDPMRRPAVDTGARRRQCIIRTHCSIKIKKEHMDRSMRSRGI</sequence>
<dbReference type="EMBL" id="MU006796">
    <property type="protein sequence ID" value="KAF2636899.1"/>
    <property type="molecule type" value="Genomic_DNA"/>
</dbReference>
<reference evidence="2" key="1">
    <citation type="journal article" date="2020" name="Stud. Mycol.">
        <title>101 Dothideomycetes genomes: a test case for predicting lifestyles and emergence of pathogens.</title>
        <authorList>
            <person name="Haridas S."/>
            <person name="Albert R."/>
            <person name="Binder M."/>
            <person name="Bloem J."/>
            <person name="Labutti K."/>
            <person name="Salamov A."/>
            <person name="Andreopoulos B."/>
            <person name="Baker S."/>
            <person name="Barry K."/>
            <person name="Bills G."/>
            <person name="Bluhm B."/>
            <person name="Cannon C."/>
            <person name="Castanera R."/>
            <person name="Culley D."/>
            <person name="Daum C."/>
            <person name="Ezra D."/>
            <person name="Gonzalez J."/>
            <person name="Henrissat B."/>
            <person name="Kuo A."/>
            <person name="Liang C."/>
            <person name="Lipzen A."/>
            <person name="Lutzoni F."/>
            <person name="Magnuson J."/>
            <person name="Mondo S."/>
            <person name="Nolan M."/>
            <person name="Ohm R."/>
            <person name="Pangilinan J."/>
            <person name="Park H.-J."/>
            <person name="Ramirez L."/>
            <person name="Alfaro M."/>
            <person name="Sun H."/>
            <person name="Tritt A."/>
            <person name="Yoshinaga Y."/>
            <person name="Zwiers L.-H."/>
            <person name="Turgeon B."/>
            <person name="Goodwin S."/>
            <person name="Spatafora J."/>
            <person name="Crous P."/>
            <person name="Grigoriev I."/>
        </authorList>
    </citation>
    <scope>NUCLEOTIDE SEQUENCE</scope>
    <source>
        <strain evidence="2">CBS 473.64</strain>
    </source>
</reference>
<protein>
    <submittedName>
        <fullName evidence="2">Uncharacterized protein</fullName>
    </submittedName>
</protein>
<feature type="compositionally biased region" description="Basic and acidic residues" evidence="1">
    <location>
        <begin position="98"/>
        <end position="107"/>
    </location>
</feature>
<feature type="compositionally biased region" description="Polar residues" evidence="1">
    <location>
        <begin position="127"/>
        <end position="141"/>
    </location>
</feature>
<evidence type="ECO:0000256" key="1">
    <source>
        <dbReference type="SAM" id="MobiDB-lite"/>
    </source>
</evidence>
<accession>A0A6A6RMZ5</accession>
<proteinExistence type="predicted"/>
<organism evidence="2 3">
    <name type="scientific">Massarina eburnea CBS 473.64</name>
    <dbReference type="NCBI Taxonomy" id="1395130"/>
    <lineage>
        <taxon>Eukaryota</taxon>
        <taxon>Fungi</taxon>
        <taxon>Dikarya</taxon>
        <taxon>Ascomycota</taxon>
        <taxon>Pezizomycotina</taxon>
        <taxon>Dothideomycetes</taxon>
        <taxon>Pleosporomycetidae</taxon>
        <taxon>Pleosporales</taxon>
        <taxon>Massarineae</taxon>
        <taxon>Massarinaceae</taxon>
        <taxon>Massarina</taxon>
    </lineage>
</organism>
<keyword evidence="3" id="KW-1185">Reference proteome</keyword>
<evidence type="ECO:0000313" key="3">
    <source>
        <dbReference type="Proteomes" id="UP000799753"/>
    </source>
</evidence>
<name>A0A6A6RMZ5_9PLEO</name>
<dbReference type="AlphaFoldDB" id="A0A6A6RMZ5"/>
<evidence type="ECO:0000313" key="2">
    <source>
        <dbReference type="EMBL" id="KAF2636899.1"/>
    </source>
</evidence>
<dbReference type="Proteomes" id="UP000799753">
    <property type="component" value="Unassembled WGS sequence"/>
</dbReference>
<feature type="region of interest" description="Disordered" evidence="1">
    <location>
        <begin position="96"/>
        <end position="240"/>
    </location>
</feature>
<feature type="compositionally biased region" description="Polar residues" evidence="1">
    <location>
        <begin position="149"/>
        <end position="166"/>
    </location>
</feature>
<gene>
    <name evidence="2" type="ORF">P280DRAFT_510196</name>
</gene>